<dbReference type="PANTHER" id="PTHR19431">
    <property type="entry name" value="60S RIBOSOMAL PROTEIN L4"/>
    <property type="match status" value="1"/>
</dbReference>
<evidence type="ECO:0000256" key="4">
    <source>
        <dbReference type="SAM" id="MobiDB-lite"/>
    </source>
</evidence>
<feature type="compositionally biased region" description="Basic and acidic residues" evidence="4">
    <location>
        <begin position="286"/>
        <end position="314"/>
    </location>
</feature>
<keyword evidence="2" id="KW-0689">Ribosomal protein</keyword>
<dbReference type="GO" id="GO:0003735">
    <property type="term" value="F:structural constituent of ribosome"/>
    <property type="evidence" value="ECO:0007669"/>
    <property type="project" value="InterPro"/>
</dbReference>
<feature type="region of interest" description="Disordered" evidence="4">
    <location>
        <begin position="1076"/>
        <end position="1098"/>
    </location>
</feature>
<feature type="region of interest" description="Disordered" evidence="4">
    <location>
        <begin position="397"/>
        <end position="499"/>
    </location>
</feature>
<dbReference type="Pfam" id="PF14374">
    <property type="entry name" value="Ribos_L4_asso_C"/>
    <property type="match status" value="1"/>
</dbReference>
<protein>
    <recommendedName>
        <fullName evidence="5">Large ribosomal subunit protein uL4 C-terminal domain-containing protein</fullName>
    </recommendedName>
</protein>
<dbReference type="PROSITE" id="PS00939">
    <property type="entry name" value="RIBOSOMAL_L1E"/>
    <property type="match status" value="1"/>
</dbReference>
<feature type="compositionally biased region" description="Basic and acidic residues" evidence="4">
    <location>
        <begin position="456"/>
        <end position="473"/>
    </location>
</feature>
<feature type="compositionally biased region" description="Basic and acidic residues" evidence="4">
    <location>
        <begin position="250"/>
        <end position="264"/>
    </location>
</feature>
<gene>
    <name evidence="6" type="ORF">L249_4822</name>
</gene>
<feature type="region of interest" description="Disordered" evidence="4">
    <location>
        <begin position="208"/>
        <end position="368"/>
    </location>
</feature>
<feature type="region of interest" description="Disordered" evidence="4">
    <location>
        <begin position="530"/>
        <end position="675"/>
    </location>
</feature>
<dbReference type="InterPro" id="IPR002136">
    <property type="entry name" value="Ribosomal_uL4"/>
</dbReference>
<dbReference type="InterPro" id="IPR023574">
    <property type="entry name" value="Ribosomal_uL4_dom_sf"/>
</dbReference>
<feature type="region of interest" description="Disordered" evidence="4">
    <location>
        <begin position="1378"/>
        <end position="1408"/>
    </location>
</feature>
<sequence length="1408" mass="156870">MEGQQPELNALGKLFARFAQYGQNASNNLQDSFSQLSLKSWIRLTVFVGGYMLLRPYIMKMATKTAVRKLEEEDEKSRKEQAAEAKIKPNELRGIKEQISELQDDGEGSGADWGGRARIRQRQMLKNLLEEEERRQAAKDDADIQEFLPVTVEDEADSLAREHSPSIVSQEETPSRGEIDQYPVILEVHEYNPERRFVILNDVSADVTQSRKNTRVDDGKTAKTYVGRQFEPASQRAEPDDDVAQPMKTTRVDDGKTTEADAGRQYEPAAPRTQPNDAAPQTTPRVIDDNHVRKTDFGRRRESTSKWTEPEPVRQRNRQYLPSLDTSGTHQRSPQHHRSRSSAMADAPRPDFYSPRHHRPYGDQLLTPDVVTHGTVGRHKTYQAYGPYTISPTRQHHVEETHQKSADLHHRRTRTSSTSRPFDPGNFTSQPSKRLSGDWAAEKVRRKDYIPPSHAATRDNSRSVRRSLGDGVEHLAPSSSHTQSRSTSRPAKDANICTYKQKPPLVFQDGTRAAVSGKTDDDKAWRQISINTSSHDPTYRGDRSPDVSPTAPRSSTFPPSDGGRRRHEASQLPYPDDDDESGGNFGVGDGKDSGGKVAMPSPVVVKGASQIRPTIIEQPPGAKRPPSPPAESWHPPPWDPEKSEMVTDRPTGTYRRYSEGRDKDGSRGLPECPRAEPVTGMTDWLTLSRTDVNICPTCFGAVFAQSEFRSHFLPILRQSNKAVACDFGSSPWYRIAWLLTLKHDQPDLRLLYRVASVEALSRDEPCPGNRKSTRNWLTVDDPYTRRPVSGFSVCYRCAMTVEALLPNLSGLFVQSVSPSHPTREVCALHFTPKRKQFVHYFDAFETTSDSAIPAKDGSKKDAVDVTGLAQELQQLSIGRACREDSPVHNGYWHMMQSVPEFTVCNACFDEVVEPRLAEGNSIARNFTQPQRLPAATCQLYSSRMRAVFQKACRLRDREYLEAKVLERRAVEKDIYDDLVKLDKARMNDEWSEKQVERLVEEWKRWDFVSSPPPIHNYDAVRRLGPGSSFAMTSRPTVSIIGKDGAPTGDTHPMPAVFTSPIRPDIVQKVHTGMAKNRRQPYAVSEKAGHQTSAESWGTGRAVARIPRVSGGGTHRAGQAAFGNMCRSGRMFAPTKIWRKWHAKLNQGHKRYATCSAVAASAVAPLLMARGHQIMTIAEVPLVIDSKLFEGASLARTSASIALLRAVGAGADVDKVKYSKKLRAGKGKLRGRRHRQRRGPLVVYSPEADGKELIKGFRNIPGVETCPVTALNLLQLAPGGHLGRFVIWSSAAFKALDDIYGSTTEPSALKRDFLLPSNVVSQADLTRLINSSEIQSSLKAPRGEARTRRTAVQKKNPLRNKQVMLRLNPYAAVFAKEAANKEGAKSDAKSGAKSGAKKEGAKKETTKKK</sequence>
<dbReference type="Pfam" id="PF07543">
    <property type="entry name" value="PGA2"/>
    <property type="match status" value="1"/>
</dbReference>
<feature type="domain" description="Large ribosomal subunit protein uL4 C-terminal" evidence="5">
    <location>
        <begin position="1311"/>
        <end position="1385"/>
    </location>
</feature>
<name>A0A367L320_9HYPO</name>
<feature type="compositionally biased region" description="Polar residues" evidence="4">
    <location>
        <begin position="318"/>
        <end position="329"/>
    </location>
</feature>
<dbReference type="InterPro" id="IPR025755">
    <property type="entry name" value="Ribos_uL4_C_dom"/>
</dbReference>
<dbReference type="STRING" id="1330021.A0A367L320"/>
<feature type="compositionally biased region" description="Pro residues" evidence="4">
    <location>
        <begin position="622"/>
        <end position="638"/>
    </location>
</feature>
<reference evidence="6 7" key="1">
    <citation type="journal article" date="2015" name="BMC Genomics">
        <title>Insights from the genome of Ophiocordyceps polyrhachis-furcata to pathogenicity and host specificity in insect fungi.</title>
        <authorList>
            <person name="Wichadakul D."/>
            <person name="Kobmoo N."/>
            <person name="Ingsriswang S."/>
            <person name="Tangphatsornruang S."/>
            <person name="Chantasingh D."/>
            <person name="Luangsa-ard J.J."/>
            <person name="Eurwilaichitr L."/>
        </authorList>
    </citation>
    <scope>NUCLEOTIDE SEQUENCE [LARGE SCALE GENOMIC DNA]</scope>
    <source>
        <strain evidence="6 7">BCC 54312</strain>
    </source>
</reference>
<accession>A0A367L320</accession>
<feature type="compositionally biased region" description="Low complexity" evidence="4">
    <location>
        <begin position="478"/>
        <end position="489"/>
    </location>
</feature>
<dbReference type="InterPro" id="IPR011431">
    <property type="entry name" value="Trafficking_Pga2"/>
</dbReference>
<dbReference type="InterPro" id="IPR013000">
    <property type="entry name" value="Ribosomal_uL4_euk/arc_CS"/>
</dbReference>
<dbReference type="Proteomes" id="UP000253664">
    <property type="component" value="Unassembled WGS sequence"/>
</dbReference>
<comment type="similarity">
    <text evidence="1">Belongs to the universal ribosomal protein uL4 family.</text>
</comment>
<dbReference type="OrthoDB" id="10259785at2759"/>
<dbReference type="GO" id="GO:1990904">
    <property type="term" value="C:ribonucleoprotein complex"/>
    <property type="evidence" value="ECO:0007669"/>
    <property type="project" value="UniProtKB-KW"/>
</dbReference>
<dbReference type="Pfam" id="PF00573">
    <property type="entry name" value="Ribosomal_L4"/>
    <property type="match status" value="1"/>
</dbReference>
<dbReference type="GO" id="GO:0006412">
    <property type="term" value="P:translation"/>
    <property type="evidence" value="ECO:0007669"/>
    <property type="project" value="InterPro"/>
</dbReference>
<dbReference type="InterPro" id="IPR045240">
    <property type="entry name" value="Ribosomal_uL4_euk/arch"/>
</dbReference>
<dbReference type="Gene3D" id="3.40.1370.10">
    <property type="match status" value="1"/>
</dbReference>
<keyword evidence="7" id="KW-1185">Reference proteome</keyword>
<evidence type="ECO:0000256" key="1">
    <source>
        <dbReference type="ARBA" id="ARBA00010528"/>
    </source>
</evidence>
<feature type="compositionally biased region" description="Polar residues" evidence="4">
    <location>
        <begin position="273"/>
        <end position="284"/>
    </location>
</feature>
<dbReference type="SUPFAM" id="SSF52166">
    <property type="entry name" value="Ribosomal protein L4"/>
    <property type="match status" value="1"/>
</dbReference>
<dbReference type="GO" id="GO:0005840">
    <property type="term" value="C:ribosome"/>
    <property type="evidence" value="ECO:0007669"/>
    <property type="project" value="UniProtKB-KW"/>
</dbReference>
<feature type="compositionally biased region" description="Basic and acidic residues" evidence="4">
    <location>
        <begin position="656"/>
        <end position="666"/>
    </location>
</feature>
<proteinExistence type="inferred from homology"/>
<evidence type="ECO:0000256" key="2">
    <source>
        <dbReference type="ARBA" id="ARBA00022980"/>
    </source>
</evidence>
<evidence type="ECO:0000259" key="5">
    <source>
        <dbReference type="Pfam" id="PF14374"/>
    </source>
</evidence>
<comment type="caution">
    <text evidence="6">The sequence shown here is derived from an EMBL/GenBank/DDBJ whole genome shotgun (WGS) entry which is preliminary data.</text>
</comment>
<feature type="compositionally biased region" description="Basic and acidic residues" evidence="4">
    <location>
        <begin position="440"/>
        <end position="449"/>
    </location>
</feature>
<keyword evidence="3" id="KW-0687">Ribonucleoprotein</keyword>
<evidence type="ECO:0000313" key="7">
    <source>
        <dbReference type="Proteomes" id="UP000253664"/>
    </source>
</evidence>
<feature type="compositionally biased region" description="Basic and acidic residues" evidence="4">
    <location>
        <begin position="397"/>
        <end position="408"/>
    </location>
</feature>
<dbReference type="EMBL" id="LKCN02000018">
    <property type="protein sequence ID" value="RCI08831.1"/>
    <property type="molecule type" value="Genomic_DNA"/>
</dbReference>
<organism evidence="6 7">
    <name type="scientific">Ophiocordyceps polyrhachis-furcata BCC 54312</name>
    <dbReference type="NCBI Taxonomy" id="1330021"/>
    <lineage>
        <taxon>Eukaryota</taxon>
        <taxon>Fungi</taxon>
        <taxon>Dikarya</taxon>
        <taxon>Ascomycota</taxon>
        <taxon>Pezizomycotina</taxon>
        <taxon>Sordariomycetes</taxon>
        <taxon>Hypocreomycetidae</taxon>
        <taxon>Hypocreales</taxon>
        <taxon>Ophiocordycipitaceae</taxon>
        <taxon>Ophiocordyceps</taxon>
    </lineage>
</organism>
<dbReference type="FunFam" id="3.40.1370.10:FF:000002">
    <property type="entry name" value="60S ribosomal protein L4"/>
    <property type="match status" value="1"/>
</dbReference>
<evidence type="ECO:0000256" key="3">
    <source>
        <dbReference type="ARBA" id="ARBA00023274"/>
    </source>
</evidence>
<evidence type="ECO:0000313" key="6">
    <source>
        <dbReference type="EMBL" id="RCI08831.1"/>
    </source>
</evidence>